<dbReference type="Pfam" id="PF16363">
    <property type="entry name" value="GDP_Man_Dehyd"/>
    <property type="match status" value="1"/>
</dbReference>
<organism evidence="10 11">
    <name type="scientific">Peptostreptococcus equinus</name>
    <dbReference type="NCBI Taxonomy" id="3003601"/>
    <lineage>
        <taxon>Bacteria</taxon>
        <taxon>Bacillati</taxon>
        <taxon>Bacillota</taxon>
        <taxon>Clostridia</taxon>
        <taxon>Peptostreptococcales</taxon>
        <taxon>Peptostreptococcaceae</taxon>
        <taxon>Peptostreptococcus</taxon>
    </lineage>
</organism>
<dbReference type="InterPro" id="IPR005886">
    <property type="entry name" value="UDP_G4E"/>
</dbReference>
<dbReference type="InterPro" id="IPR016040">
    <property type="entry name" value="NAD(P)-bd_dom"/>
</dbReference>
<protein>
    <recommendedName>
        <fullName evidence="5 8">UDP-glucose 4-epimerase</fullName>
        <ecNumber evidence="4 8">5.1.3.2</ecNumber>
    </recommendedName>
</protein>
<dbReference type="Gene3D" id="3.90.25.10">
    <property type="entry name" value="UDP-galactose 4-epimerase, domain 1"/>
    <property type="match status" value="1"/>
</dbReference>
<comment type="catalytic activity">
    <reaction evidence="1 8">
        <text>UDP-alpha-D-glucose = UDP-alpha-D-galactose</text>
        <dbReference type="Rhea" id="RHEA:22168"/>
        <dbReference type="ChEBI" id="CHEBI:58885"/>
        <dbReference type="ChEBI" id="CHEBI:66914"/>
        <dbReference type="EC" id="5.1.3.2"/>
    </reaction>
</comment>
<comment type="similarity">
    <text evidence="3 8">Belongs to the NAD(P)-dependent epimerase/dehydratase family.</text>
</comment>
<evidence type="ECO:0000313" key="11">
    <source>
        <dbReference type="Proteomes" id="UP001164187"/>
    </source>
</evidence>
<comment type="pathway">
    <text evidence="8">Carbohydrate metabolism; galactose metabolism.</text>
</comment>
<dbReference type="CDD" id="cd05247">
    <property type="entry name" value="UDP_G4E_1_SDR_e"/>
    <property type="match status" value="1"/>
</dbReference>
<name>A0ABY7JQF3_9FIRM</name>
<proteinExistence type="inferred from homology"/>
<evidence type="ECO:0000256" key="5">
    <source>
        <dbReference type="ARBA" id="ARBA00018569"/>
    </source>
</evidence>
<evidence type="ECO:0000313" key="10">
    <source>
        <dbReference type="EMBL" id="WAW15579.1"/>
    </source>
</evidence>
<dbReference type="RefSeq" id="WP_269312253.1">
    <property type="nucleotide sequence ID" value="NZ_CP114052.1"/>
</dbReference>
<accession>A0ABY7JQF3</accession>
<evidence type="ECO:0000256" key="3">
    <source>
        <dbReference type="ARBA" id="ARBA00007637"/>
    </source>
</evidence>
<dbReference type="EMBL" id="CP114052">
    <property type="protein sequence ID" value="WAW15579.1"/>
    <property type="molecule type" value="Genomic_DNA"/>
</dbReference>
<dbReference type="EC" id="5.1.3.2" evidence="4 8"/>
<dbReference type="NCBIfam" id="NF007956">
    <property type="entry name" value="PRK10675.1"/>
    <property type="match status" value="1"/>
</dbReference>
<dbReference type="NCBIfam" id="TIGR01179">
    <property type="entry name" value="galE"/>
    <property type="match status" value="1"/>
</dbReference>
<keyword evidence="7 8" id="KW-0413">Isomerase</keyword>
<evidence type="ECO:0000256" key="2">
    <source>
        <dbReference type="ARBA" id="ARBA00001911"/>
    </source>
</evidence>
<evidence type="ECO:0000256" key="6">
    <source>
        <dbReference type="ARBA" id="ARBA00023027"/>
    </source>
</evidence>
<evidence type="ECO:0000256" key="1">
    <source>
        <dbReference type="ARBA" id="ARBA00000083"/>
    </source>
</evidence>
<keyword evidence="8" id="KW-0119">Carbohydrate metabolism</keyword>
<evidence type="ECO:0000256" key="4">
    <source>
        <dbReference type="ARBA" id="ARBA00013189"/>
    </source>
</evidence>
<keyword evidence="11" id="KW-1185">Reference proteome</keyword>
<comment type="cofactor">
    <cofactor evidence="2 8">
        <name>NAD(+)</name>
        <dbReference type="ChEBI" id="CHEBI:57540"/>
    </cofactor>
</comment>
<gene>
    <name evidence="10" type="primary">galE</name>
    <name evidence="10" type="ORF">O0R46_03805</name>
</gene>
<dbReference type="InterPro" id="IPR036291">
    <property type="entry name" value="NAD(P)-bd_dom_sf"/>
</dbReference>
<dbReference type="PANTHER" id="PTHR43725:SF47">
    <property type="entry name" value="UDP-GLUCOSE 4-EPIMERASE"/>
    <property type="match status" value="1"/>
</dbReference>
<evidence type="ECO:0000256" key="7">
    <source>
        <dbReference type="ARBA" id="ARBA00023235"/>
    </source>
</evidence>
<feature type="domain" description="NAD(P)-binding" evidence="9">
    <location>
        <begin position="8"/>
        <end position="331"/>
    </location>
</feature>
<evidence type="ECO:0000259" key="9">
    <source>
        <dbReference type="Pfam" id="PF16363"/>
    </source>
</evidence>
<dbReference type="GO" id="GO:0003978">
    <property type="term" value="F:UDP-glucose 4-epimerase activity"/>
    <property type="evidence" value="ECO:0007669"/>
    <property type="project" value="UniProtKB-EC"/>
</dbReference>
<sequence length="345" mass="38721">MRDTKSILLAGGAGYIGSHICVELLNRDNKYKVIVVDNFSNSNPKVLDRIKDITGKDVKFYEIDTRSNELEKVFKENKIDAVIDLAAYKAVGDSVKNPLKYYNNNLISQMNMLLLMKKYSVNNFVFSSSATVYGEVKADELPINENHPTSTTNPYGSTKLMGEQILQDCSISDPDFNCIVLRYFNPIGAHESGKIGEEAIGIPANVMPYITKVAIGELPYLNIFGNDYDTIDGTGVRDYIHVVDLAKGHVKALERLLNNRIGIEYFNLGAGKGFSVLELIHAFSRAYGKQIEYKIVDRRPGDAAIIYADPSKAKDILNWQVEYSLDDMCRDSWNWQSKNPNGYNI</sequence>
<reference evidence="10" key="1">
    <citation type="submission" date="2022-12" db="EMBL/GenBank/DDBJ databases">
        <title>Peptostreptococcus.</title>
        <authorList>
            <person name="Lee S.H."/>
        </authorList>
    </citation>
    <scope>NUCLEOTIDE SEQUENCE</scope>
    <source>
        <strain evidence="10">CBA3647</strain>
    </source>
</reference>
<keyword evidence="6 8" id="KW-0520">NAD</keyword>
<comment type="subunit">
    <text evidence="8">Homodimer.</text>
</comment>
<dbReference type="PANTHER" id="PTHR43725">
    <property type="entry name" value="UDP-GLUCOSE 4-EPIMERASE"/>
    <property type="match status" value="1"/>
</dbReference>
<evidence type="ECO:0000256" key="8">
    <source>
        <dbReference type="RuleBase" id="RU366046"/>
    </source>
</evidence>
<dbReference type="Proteomes" id="UP001164187">
    <property type="component" value="Chromosome"/>
</dbReference>
<dbReference type="Gene3D" id="3.40.50.720">
    <property type="entry name" value="NAD(P)-binding Rossmann-like Domain"/>
    <property type="match status" value="1"/>
</dbReference>
<dbReference type="SUPFAM" id="SSF51735">
    <property type="entry name" value="NAD(P)-binding Rossmann-fold domains"/>
    <property type="match status" value="1"/>
</dbReference>